<dbReference type="InterPro" id="IPR033562">
    <property type="entry name" value="PLPL"/>
</dbReference>
<proteinExistence type="predicted"/>
<dbReference type="GO" id="GO:0016020">
    <property type="term" value="C:membrane"/>
    <property type="evidence" value="ECO:0007669"/>
    <property type="project" value="TreeGrafter"/>
</dbReference>
<dbReference type="EMBL" id="KE316922">
    <property type="protein sequence ID" value="EPQ20747.1"/>
    <property type="molecule type" value="Genomic_DNA"/>
</dbReference>
<dbReference type="PANTHER" id="PTHR12406">
    <property type="entry name" value="CALCIUM-INDEPENDENT PHOSPHOLIPASE A2 IPLA2 -RELATED"/>
    <property type="match status" value="1"/>
</dbReference>
<dbReference type="PANTHER" id="PTHR12406:SF22">
    <property type="entry name" value="1-ACYLGLYCEROL-3-PHOSPHATE O-ACYLTRANSFERASE PNPLA3"/>
    <property type="match status" value="1"/>
</dbReference>
<dbReference type="GO" id="GO:0055088">
    <property type="term" value="P:lipid homeostasis"/>
    <property type="evidence" value="ECO:0007669"/>
    <property type="project" value="TreeGrafter"/>
</dbReference>
<protein>
    <submittedName>
        <fullName evidence="1">Patatin-like phospholipase domain-containing protein 3</fullName>
    </submittedName>
</protein>
<keyword evidence="2" id="KW-1185">Reference proteome</keyword>
<dbReference type="GO" id="GO:0019433">
    <property type="term" value="P:triglyceride catabolic process"/>
    <property type="evidence" value="ECO:0007669"/>
    <property type="project" value="TreeGrafter"/>
</dbReference>
<evidence type="ECO:0000313" key="2">
    <source>
        <dbReference type="Proteomes" id="UP000052978"/>
    </source>
</evidence>
<organism evidence="1 2">
    <name type="scientific">Myotis brandtii</name>
    <name type="common">Brandt's bat</name>
    <dbReference type="NCBI Taxonomy" id="109478"/>
    <lineage>
        <taxon>Eukaryota</taxon>
        <taxon>Metazoa</taxon>
        <taxon>Chordata</taxon>
        <taxon>Craniata</taxon>
        <taxon>Vertebrata</taxon>
        <taxon>Euteleostomi</taxon>
        <taxon>Mammalia</taxon>
        <taxon>Eutheria</taxon>
        <taxon>Laurasiatheria</taxon>
        <taxon>Chiroptera</taxon>
        <taxon>Yangochiroptera</taxon>
        <taxon>Vespertilionidae</taxon>
        <taxon>Myotis</taxon>
    </lineage>
</organism>
<gene>
    <name evidence="1" type="ORF">D623_10000201</name>
</gene>
<evidence type="ECO:0000313" key="1">
    <source>
        <dbReference type="EMBL" id="EPQ20747.1"/>
    </source>
</evidence>
<sequence length="122" mass="13601">MCFSLPHKRYVDGGFSDFRPCFDDKTTITVSPFLGEHDICPKVKSTNFLHMDVCRLSLRFCLENVYLINQSLFPPDVKVSGAVCSGGAALCSCLPGDPTVSLRKLTKVDPSMNRDRRRVICP</sequence>
<reference evidence="1 2" key="1">
    <citation type="journal article" date="2013" name="Nat. Commun.">
        <title>Genome analysis reveals insights into physiology and longevity of the Brandt's bat Myotis brandtii.</title>
        <authorList>
            <person name="Seim I."/>
            <person name="Fang X."/>
            <person name="Xiong Z."/>
            <person name="Lobanov A.V."/>
            <person name="Huang Z."/>
            <person name="Ma S."/>
            <person name="Feng Y."/>
            <person name="Turanov A.A."/>
            <person name="Zhu Y."/>
            <person name="Lenz T.L."/>
            <person name="Gerashchenko M.V."/>
            <person name="Fan D."/>
            <person name="Hee Yim S."/>
            <person name="Yao X."/>
            <person name="Jordan D."/>
            <person name="Xiong Y."/>
            <person name="Ma Y."/>
            <person name="Lyapunov A.N."/>
            <person name="Chen G."/>
            <person name="Kulakova O.I."/>
            <person name="Sun Y."/>
            <person name="Lee S.G."/>
            <person name="Bronson R.T."/>
            <person name="Moskalev A.A."/>
            <person name="Sunyaev S.R."/>
            <person name="Zhang G."/>
            <person name="Krogh A."/>
            <person name="Wang J."/>
            <person name="Gladyshev V.N."/>
        </authorList>
    </citation>
    <scope>NUCLEOTIDE SEQUENCE [LARGE SCALE GENOMIC DNA]</scope>
</reference>
<dbReference type="GO" id="GO:0005811">
    <property type="term" value="C:lipid droplet"/>
    <property type="evidence" value="ECO:0007669"/>
    <property type="project" value="TreeGrafter"/>
</dbReference>
<accession>S7QGX7</accession>
<name>S7QGX7_MYOBR</name>
<dbReference type="AlphaFoldDB" id="S7QGX7"/>
<dbReference type="GO" id="GO:0005737">
    <property type="term" value="C:cytoplasm"/>
    <property type="evidence" value="ECO:0007669"/>
    <property type="project" value="TreeGrafter"/>
</dbReference>
<dbReference type="GO" id="GO:0004806">
    <property type="term" value="F:triacylglycerol lipase activity"/>
    <property type="evidence" value="ECO:0007669"/>
    <property type="project" value="TreeGrafter"/>
</dbReference>
<dbReference type="Proteomes" id="UP000052978">
    <property type="component" value="Unassembled WGS sequence"/>
</dbReference>